<dbReference type="InterPro" id="IPR005323">
    <property type="entry name" value="CBM41_pullulanase"/>
</dbReference>
<accession>E6TTZ7</accession>
<dbReference type="Gene3D" id="2.60.40.1110">
    <property type="match status" value="2"/>
</dbReference>
<dbReference type="SUPFAM" id="SSF51445">
    <property type="entry name" value="(Trans)glycosidases"/>
    <property type="match status" value="1"/>
</dbReference>
<evidence type="ECO:0000259" key="12">
    <source>
        <dbReference type="PROSITE" id="PS50847"/>
    </source>
</evidence>
<dbReference type="EMBL" id="CP002394">
    <property type="protein sequence ID" value="ADU32028.1"/>
    <property type="molecule type" value="Genomic_DNA"/>
</dbReference>
<dbReference type="SMART" id="SM00642">
    <property type="entry name" value="Aamy"/>
    <property type="match status" value="1"/>
</dbReference>
<dbReference type="InterPro" id="IPR032091">
    <property type="entry name" value="Malt_amylase-like_C"/>
</dbReference>
<dbReference type="CDD" id="cd11313">
    <property type="entry name" value="AmyAc_arch_bac_AmyA"/>
    <property type="match status" value="1"/>
</dbReference>
<dbReference type="GO" id="GO:0030246">
    <property type="term" value="F:carbohydrate binding"/>
    <property type="evidence" value="ECO:0007669"/>
    <property type="project" value="InterPro"/>
</dbReference>
<dbReference type="InterPro" id="IPR013784">
    <property type="entry name" value="Carb-bd-like_fold"/>
</dbReference>
<dbReference type="RefSeq" id="WP_013490359.1">
    <property type="nucleotide sequence ID" value="NC_014829.1"/>
</dbReference>
<evidence type="ECO:0000256" key="5">
    <source>
        <dbReference type="ARBA" id="ARBA00022729"/>
    </source>
</evidence>
<dbReference type="InterPro" id="IPR017853">
    <property type="entry name" value="GH"/>
</dbReference>
<comment type="similarity">
    <text evidence="2">Belongs to the glycosyl hydrolase 13 family.</text>
</comment>
<dbReference type="GO" id="GO:0005975">
    <property type="term" value="P:carbohydrate metabolic process"/>
    <property type="evidence" value="ECO:0007669"/>
    <property type="project" value="InterPro"/>
</dbReference>
<dbReference type="PANTHER" id="PTHR47786:SF2">
    <property type="entry name" value="GLYCOSYL HYDROLASE FAMILY 13 CATALYTIC DOMAIN-CONTAINING PROTEIN"/>
    <property type="match status" value="1"/>
</dbReference>
<keyword evidence="5 11" id="KW-0732">Signal</keyword>
<dbReference type="Pfam" id="PF00128">
    <property type="entry name" value="Alpha-amylase"/>
    <property type="match status" value="1"/>
</dbReference>
<keyword evidence="4" id="KW-0964">Secreted</keyword>
<evidence type="ECO:0000256" key="7">
    <source>
        <dbReference type="ARBA" id="ARBA00023088"/>
    </source>
</evidence>
<dbReference type="AlphaFoldDB" id="E6TTZ7"/>
<dbReference type="PANTHER" id="PTHR47786">
    <property type="entry name" value="ALPHA-1,4-GLUCAN:MALTOSE-1-PHOSPHATE MALTOSYLTRANSFERASE"/>
    <property type="match status" value="1"/>
</dbReference>
<dbReference type="InterPro" id="IPR019931">
    <property type="entry name" value="LPXTG_anchor"/>
</dbReference>
<feature type="chain" id="PRO_5003209714" evidence="11">
    <location>
        <begin position="34"/>
        <end position="846"/>
    </location>
</feature>
<keyword evidence="10" id="KW-0472">Membrane</keyword>
<evidence type="ECO:0000256" key="2">
    <source>
        <dbReference type="ARBA" id="ARBA00008061"/>
    </source>
</evidence>
<organism evidence="13 14">
    <name type="scientific">Evansella cellulosilytica (strain ATCC 21833 / DSM 2522 / FERM P-1141 / JCM 9156 / N-4)</name>
    <name type="common">Bacillus cellulosilyticus</name>
    <dbReference type="NCBI Taxonomy" id="649639"/>
    <lineage>
        <taxon>Bacteria</taxon>
        <taxon>Bacillati</taxon>
        <taxon>Bacillota</taxon>
        <taxon>Bacilli</taxon>
        <taxon>Bacillales</taxon>
        <taxon>Bacillaceae</taxon>
        <taxon>Evansella</taxon>
    </lineage>
</organism>
<feature type="signal peptide" evidence="11">
    <location>
        <begin position="1"/>
        <end position="33"/>
    </location>
</feature>
<keyword evidence="10" id="KW-1133">Transmembrane helix</keyword>
<dbReference type="Pfam" id="PF16657">
    <property type="entry name" value="Malt_amylase_C"/>
    <property type="match status" value="1"/>
</dbReference>
<dbReference type="InterPro" id="IPR006047">
    <property type="entry name" value="GH13_cat_dom"/>
</dbReference>
<protein>
    <submittedName>
        <fullName evidence="13">LPXTG-motif cell wall anchor domain protein</fullName>
    </submittedName>
</protein>
<dbReference type="SUPFAM" id="SSF49452">
    <property type="entry name" value="Starch-binding domain-like"/>
    <property type="match status" value="2"/>
</dbReference>
<evidence type="ECO:0000313" key="13">
    <source>
        <dbReference type="EMBL" id="ADU32028.1"/>
    </source>
</evidence>
<feature type="domain" description="Gram-positive cocci surface proteins LPxTG" evidence="12">
    <location>
        <begin position="811"/>
        <end position="846"/>
    </location>
</feature>
<keyword evidence="6" id="KW-0378">Hydrolase</keyword>
<evidence type="ECO:0000256" key="8">
    <source>
        <dbReference type="ARBA" id="ARBA00023295"/>
    </source>
</evidence>
<evidence type="ECO:0000256" key="10">
    <source>
        <dbReference type="SAM" id="Phobius"/>
    </source>
</evidence>
<dbReference type="SUPFAM" id="SSF51011">
    <property type="entry name" value="Glycosyl hydrolase domain"/>
    <property type="match status" value="1"/>
</dbReference>
<dbReference type="InterPro" id="IPR013780">
    <property type="entry name" value="Glyco_hydro_b"/>
</dbReference>
<dbReference type="Proteomes" id="UP000001401">
    <property type="component" value="Chromosome"/>
</dbReference>
<dbReference type="Gene3D" id="1.20.5.1160">
    <property type="entry name" value="Vasodilator-stimulated phosphoprotein"/>
    <property type="match status" value="1"/>
</dbReference>
<evidence type="ECO:0000256" key="9">
    <source>
        <dbReference type="SAM" id="MobiDB-lite"/>
    </source>
</evidence>
<dbReference type="Pfam" id="PF00746">
    <property type="entry name" value="Gram_pos_anchor"/>
    <property type="match status" value="1"/>
</dbReference>
<dbReference type="Gene3D" id="3.20.20.80">
    <property type="entry name" value="Glycosidases"/>
    <property type="match status" value="1"/>
</dbReference>
<evidence type="ECO:0000256" key="1">
    <source>
        <dbReference type="ARBA" id="ARBA00004168"/>
    </source>
</evidence>
<feature type="transmembrane region" description="Helical" evidence="10">
    <location>
        <begin position="818"/>
        <end position="838"/>
    </location>
</feature>
<evidence type="ECO:0000313" key="14">
    <source>
        <dbReference type="Proteomes" id="UP000001401"/>
    </source>
</evidence>
<dbReference type="PROSITE" id="PS50847">
    <property type="entry name" value="GRAM_POS_ANCHORING"/>
    <property type="match status" value="1"/>
</dbReference>
<evidence type="ECO:0000256" key="3">
    <source>
        <dbReference type="ARBA" id="ARBA00022512"/>
    </source>
</evidence>
<feature type="compositionally biased region" description="Basic and acidic residues" evidence="9">
    <location>
        <begin position="791"/>
        <end position="809"/>
    </location>
</feature>
<dbReference type="Pfam" id="PF03714">
    <property type="entry name" value="PUD"/>
    <property type="match status" value="2"/>
</dbReference>
<dbReference type="eggNOG" id="COG0366">
    <property type="taxonomic scope" value="Bacteria"/>
</dbReference>
<gene>
    <name evidence="13" type="ordered locus">Bcell_3788</name>
</gene>
<reference evidence="13 14" key="1">
    <citation type="submission" date="2010-12" db="EMBL/GenBank/DDBJ databases">
        <title>Complete sequence of Bacillus cellulosilyticus DSM 2522.</title>
        <authorList>
            <consortium name="US DOE Joint Genome Institute"/>
            <person name="Lucas S."/>
            <person name="Copeland A."/>
            <person name="Lapidus A."/>
            <person name="Cheng J.-F."/>
            <person name="Bruce D."/>
            <person name="Goodwin L."/>
            <person name="Pitluck S."/>
            <person name="Chertkov O."/>
            <person name="Detter J.C."/>
            <person name="Han C."/>
            <person name="Tapia R."/>
            <person name="Land M."/>
            <person name="Hauser L."/>
            <person name="Jeffries C."/>
            <person name="Kyrpides N."/>
            <person name="Ivanova N."/>
            <person name="Mikhailova N."/>
            <person name="Brumm P."/>
            <person name="Mead D."/>
            <person name="Woyke T."/>
        </authorList>
    </citation>
    <scope>NUCLEOTIDE SEQUENCE [LARGE SCALE GENOMIC DNA]</scope>
    <source>
        <strain evidence="14">ATCC 21833 / DSM 2522 / FERM P-1141 / JCM 9156 / N-4</strain>
    </source>
</reference>
<dbReference type="Gene3D" id="2.60.40.1180">
    <property type="entry name" value="Golgi alpha-mannosidase II"/>
    <property type="match status" value="1"/>
</dbReference>
<dbReference type="STRING" id="649639.Bcell_3788"/>
<keyword evidence="14" id="KW-1185">Reference proteome</keyword>
<keyword evidence="3" id="KW-0134">Cell wall</keyword>
<evidence type="ECO:0000256" key="6">
    <source>
        <dbReference type="ARBA" id="ARBA00022801"/>
    </source>
</evidence>
<feature type="region of interest" description="Disordered" evidence="9">
    <location>
        <begin position="777"/>
        <end position="814"/>
    </location>
</feature>
<dbReference type="SUPFAM" id="SSF144284">
    <property type="entry name" value="Sec2 N-terminal region"/>
    <property type="match status" value="1"/>
</dbReference>
<keyword evidence="7" id="KW-0572">Peptidoglycan-anchor</keyword>
<name>E6TTZ7_EVAC2</name>
<dbReference type="NCBIfam" id="TIGR01167">
    <property type="entry name" value="LPXTG_anchor"/>
    <property type="match status" value="1"/>
</dbReference>
<proteinExistence type="inferred from homology"/>
<evidence type="ECO:0000256" key="11">
    <source>
        <dbReference type="SAM" id="SignalP"/>
    </source>
</evidence>
<keyword evidence="8" id="KW-0326">Glycosidase</keyword>
<dbReference type="GO" id="GO:0016798">
    <property type="term" value="F:hydrolase activity, acting on glycosyl bonds"/>
    <property type="evidence" value="ECO:0007669"/>
    <property type="project" value="UniProtKB-KW"/>
</dbReference>
<evidence type="ECO:0000256" key="4">
    <source>
        <dbReference type="ARBA" id="ARBA00022525"/>
    </source>
</evidence>
<dbReference type="KEGG" id="bco:Bcell_3788"/>
<sequence precursor="true">MKKKSKRYLAMSLVVIMLLSLMPSFSTALLANAQEQDDVEVVETDIPENHLRVHFESGDLNVEDLRLWVYEDVATWSEELGSWPNGMVFPEGQATDYGPYVDIELAEDPELVEFIVIYEGDHLLGSSIKINMISEEMNEVWVSREGDVSLYEPVELEENHIRIHWYNEEGIYEPWGLWLWGDLVETSESRGGWPTGAYPFSDDQVGKYGAYIDVEYKEAANVIRFLYVNRETEEQFGEVSFSDLGNHDQIFVNGEDNRAYTNPYYVREVVEQVETNATIPEWSKNSVLYEVNVRQYTEEGTFEAFEEHLPRLQELGVDILWFMPIHPISEERRMGELGSYYAVQDYTAINPEFGTMEDFQRLVDTAQDMGFYVVLDWVANHTGWDHAWIEENPEYYEKNDDGDITHVEEFGWTDVAQLDYSNEDMRQEMKEAMLYWVEEVGVDGYRADYATGVPKDFWEEISAELNAIKPVFMLAEDNMRYDFLEEAFFVNWGWAFHHIMIDIADGSSDKSDVISHFEEAKELYPIGTYPMQFLTSHDENSWEGTINETFGDAADAMAALYFTVPGIPLIYSGQEAGLDKRLNFFDKDEIDWSDLSMQAFYQDLIQLKKDNEALWNGAAGGDIVFLDTSDDHLLAFEREMNGNKVVVMMNLSDSDVSGTVHAGSTAGEYVSYFEGTEFVLEETHSFDFAAWEYIVLAPGQEEGEPEPTDPEIPVDVEDELQRLKDLINELQERNAELEKENEAITKELEELKARYEALEKMLSERDSLIEELEKELESLRGATSDGDDSSQESKETSLSSDKDTNKDGGELPDTSTSMYNVLLIGSMLFLVGAGLYLFNRKKALVK</sequence>
<dbReference type="HOGENOM" id="CLU_303423_0_0_9"/>
<dbReference type="CDD" id="cd10315">
    <property type="entry name" value="CBM41_pullulanase"/>
    <property type="match status" value="2"/>
</dbReference>
<keyword evidence="10" id="KW-0812">Transmembrane</keyword>
<comment type="subcellular location">
    <subcellularLocation>
        <location evidence="1">Secreted</location>
        <location evidence="1">Cell wall</location>
        <topology evidence="1">Peptidoglycan-anchor</topology>
    </subcellularLocation>
</comment>